<sequence>MPKNRGKYLRWGRRRQLGEEVHEDNFGRKFRPTEEELVNYYLRKKKQDKDFKVDYIIPEIDICKYEPWDLPEPEYPYQDMFFFSPRDYKATERGFWKTTGKERVIKGAQGSNGRKKTFIFYEGRVPQCNRTNWVMHEYYLCEDEAIPNPKLAQQRDFVLCRLSKKADKHETSICAEAEPAYAEWVGISEECPQPEELELVFPALQLQDNISGEMEVVRVQWQLASGEHVTERRQKNVNDGTFGAENGGKYLRRGRRILGEQVHERLLGAKFQKPKHQCKLKGNLEK</sequence>
<evidence type="ECO:0000256" key="2">
    <source>
        <dbReference type="ARBA" id="ARBA00023015"/>
    </source>
</evidence>
<comment type="subcellular location">
    <subcellularLocation>
        <location evidence="1">Nucleus</location>
    </subcellularLocation>
</comment>
<dbReference type="Pfam" id="PF02365">
    <property type="entry name" value="NAM"/>
    <property type="match status" value="1"/>
</dbReference>
<evidence type="ECO:0000259" key="6">
    <source>
        <dbReference type="PROSITE" id="PS51005"/>
    </source>
</evidence>
<reference evidence="7" key="1">
    <citation type="journal article" date="2019" name="Science">
        <title>Mutation of a bHLH transcription factor allowed almond domestication.</title>
        <authorList>
            <person name="Sanchez-Perez R."/>
            <person name="Pavan S."/>
            <person name="Mazzeo R."/>
            <person name="Moldovan C."/>
            <person name="Aiese Cigliano R."/>
            <person name="Del Cueto J."/>
            <person name="Ricciardi F."/>
            <person name="Lotti C."/>
            <person name="Ricciardi L."/>
            <person name="Dicenta F."/>
            <person name="Lopez-Marques R.L."/>
            <person name="Lindberg Moller B."/>
        </authorList>
    </citation>
    <scope>NUCLEOTIDE SEQUENCE</scope>
</reference>
<dbReference type="EMBL" id="AP019298">
    <property type="protein sequence ID" value="BBG97763.1"/>
    <property type="molecule type" value="Genomic_DNA"/>
</dbReference>
<name>A0A4Y1R103_PRUDU</name>
<evidence type="ECO:0000313" key="7">
    <source>
        <dbReference type="EMBL" id="BBG97763.1"/>
    </source>
</evidence>
<organism evidence="7">
    <name type="scientific">Prunus dulcis</name>
    <name type="common">Almond</name>
    <name type="synonym">Amygdalus dulcis</name>
    <dbReference type="NCBI Taxonomy" id="3755"/>
    <lineage>
        <taxon>Eukaryota</taxon>
        <taxon>Viridiplantae</taxon>
        <taxon>Streptophyta</taxon>
        <taxon>Embryophyta</taxon>
        <taxon>Tracheophyta</taxon>
        <taxon>Spermatophyta</taxon>
        <taxon>Magnoliopsida</taxon>
        <taxon>eudicotyledons</taxon>
        <taxon>Gunneridae</taxon>
        <taxon>Pentapetalae</taxon>
        <taxon>rosids</taxon>
        <taxon>fabids</taxon>
        <taxon>Rosales</taxon>
        <taxon>Rosaceae</taxon>
        <taxon>Amygdaloideae</taxon>
        <taxon>Amygdaleae</taxon>
        <taxon>Prunus</taxon>
    </lineage>
</organism>
<feature type="domain" description="NAC" evidence="6">
    <location>
        <begin position="24"/>
        <end position="165"/>
    </location>
</feature>
<keyword evidence="5" id="KW-0539">Nucleus</keyword>
<keyword evidence="3" id="KW-0238">DNA-binding</keyword>
<keyword evidence="2" id="KW-0805">Transcription regulation</keyword>
<dbReference type="PROSITE" id="PS51005">
    <property type="entry name" value="NAC"/>
    <property type="match status" value="1"/>
</dbReference>
<accession>A0A4Y1R103</accession>
<feature type="non-terminal residue" evidence="7">
    <location>
        <position position="286"/>
    </location>
</feature>
<dbReference type="Gene3D" id="2.170.150.80">
    <property type="entry name" value="NAC domain"/>
    <property type="match status" value="1"/>
</dbReference>
<dbReference type="GO" id="GO:0006355">
    <property type="term" value="P:regulation of DNA-templated transcription"/>
    <property type="evidence" value="ECO:0007669"/>
    <property type="project" value="InterPro"/>
</dbReference>
<dbReference type="PANTHER" id="PTHR31989">
    <property type="entry name" value="NAC DOMAIN-CONTAINING PROTEIN 82-RELATED"/>
    <property type="match status" value="1"/>
</dbReference>
<protein>
    <submittedName>
        <fullName evidence="7">NAC domain-containing protein 14</fullName>
    </submittedName>
</protein>
<gene>
    <name evidence="7" type="ORF">Prudu_006984</name>
</gene>
<evidence type="ECO:0000256" key="1">
    <source>
        <dbReference type="ARBA" id="ARBA00004123"/>
    </source>
</evidence>
<evidence type="ECO:0000256" key="3">
    <source>
        <dbReference type="ARBA" id="ARBA00023125"/>
    </source>
</evidence>
<dbReference type="SUPFAM" id="SSF101941">
    <property type="entry name" value="NAC domain"/>
    <property type="match status" value="1"/>
</dbReference>
<dbReference type="InterPro" id="IPR003441">
    <property type="entry name" value="NAC-dom"/>
</dbReference>
<dbReference type="GO" id="GO:0005634">
    <property type="term" value="C:nucleus"/>
    <property type="evidence" value="ECO:0007669"/>
    <property type="project" value="UniProtKB-SubCell"/>
</dbReference>
<keyword evidence="4" id="KW-0804">Transcription</keyword>
<proteinExistence type="predicted"/>
<evidence type="ECO:0000256" key="5">
    <source>
        <dbReference type="ARBA" id="ARBA00023242"/>
    </source>
</evidence>
<dbReference type="GO" id="GO:0003677">
    <property type="term" value="F:DNA binding"/>
    <property type="evidence" value="ECO:0007669"/>
    <property type="project" value="UniProtKB-KW"/>
</dbReference>
<dbReference type="InterPro" id="IPR036093">
    <property type="entry name" value="NAC_dom_sf"/>
</dbReference>
<dbReference type="AlphaFoldDB" id="A0A4Y1R103"/>
<evidence type="ECO:0000256" key="4">
    <source>
        <dbReference type="ARBA" id="ARBA00023163"/>
    </source>
</evidence>